<dbReference type="SUPFAM" id="SSF48498">
    <property type="entry name" value="Tetracyclin repressor-like, C-terminal domain"/>
    <property type="match status" value="1"/>
</dbReference>
<evidence type="ECO:0000256" key="2">
    <source>
        <dbReference type="ARBA" id="ARBA00023015"/>
    </source>
</evidence>
<dbReference type="PANTHER" id="PTHR30055:SF226">
    <property type="entry name" value="HTH-TYPE TRANSCRIPTIONAL REGULATOR PKSA"/>
    <property type="match status" value="1"/>
</dbReference>
<dbReference type="Pfam" id="PF13977">
    <property type="entry name" value="TetR_C_6"/>
    <property type="match status" value="1"/>
</dbReference>
<evidence type="ECO:0000313" key="8">
    <source>
        <dbReference type="Proteomes" id="UP000253918"/>
    </source>
</evidence>
<dbReference type="AlphaFoldDB" id="A0A369VU66"/>
<keyword evidence="3 5" id="KW-0238">DNA-binding</keyword>
<dbReference type="Gene3D" id="1.10.357.10">
    <property type="entry name" value="Tetracycline Repressor, domain 2"/>
    <property type="match status" value="1"/>
</dbReference>
<organism evidence="7 8">
    <name type="scientific">Sphingomonas aracearum</name>
    <dbReference type="NCBI Taxonomy" id="2283317"/>
    <lineage>
        <taxon>Bacteria</taxon>
        <taxon>Pseudomonadati</taxon>
        <taxon>Pseudomonadota</taxon>
        <taxon>Alphaproteobacteria</taxon>
        <taxon>Sphingomonadales</taxon>
        <taxon>Sphingomonadaceae</taxon>
        <taxon>Sphingomonas</taxon>
    </lineage>
</organism>
<protein>
    <submittedName>
        <fullName evidence="7">TetR/AcrR family transcriptional regulator</fullName>
    </submittedName>
</protein>
<keyword evidence="4" id="KW-0804">Transcription</keyword>
<evidence type="ECO:0000256" key="3">
    <source>
        <dbReference type="ARBA" id="ARBA00023125"/>
    </source>
</evidence>
<feature type="domain" description="HTH tetR-type" evidence="6">
    <location>
        <begin position="21"/>
        <end position="81"/>
    </location>
</feature>
<dbReference type="GO" id="GO:0003700">
    <property type="term" value="F:DNA-binding transcription factor activity"/>
    <property type="evidence" value="ECO:0007669"/>
    <property type="project" value="TreeGrafter"/>
</dbReference>
<dbReference type="InterPro" id="IPR050109">
    <property type="entry name" value="HTH-type_TetR-like_transc_reg"/>
</dbReference>
<dbReference type="InterPro" id="IPR039538">
    <property type="entry name" value="BetI_C"/>
</dbReference>
<dbReference type="InterPro" id="IPR001647">
    <property type="entry name" value="HTH_TetR"/>
</dbReference>
<dbReference type="PROSITE" id="PS50977">
    <property type="entry name" value="HTH_TETR_2"/>
    <property type="match status" value="1"/>
</dbReference>
<gene>
    <name evidence="7" type="ORF">DVW87_12110</name>
</gene>
<dbReference type="PANTHER" id="PTHR30055">
    <property type="entry name" value="HTH-TYPE TRANSCRIPTIONAL REGULATOR RUTR"/>
    <property type="match status" value="1"/>
</dbReference>
<name>A0A369VU66_9SPHN</name>
<reference evidence="7 8" key="1">
    <citation type="submission" date="2018-07" db="EMBL/GenBank/DDBJ databases">
        <title>a novel species of Sphingomonas isolated from the rhizosphere soil of Araceae plant.</title>
        <authorList>
            <person name="Zhiyong W."/>
            <person name="Qinglan Z."/>
            <person name="Zhiwei F."/>
            <person name="Ding X."/>
            <person name="Gejiao W."/>
            <person name="Shixue Z."/>
        </authorList>
    </citation>
    <scope>NUCLEOTIDE SEQUENCE [LARGE SCALE GENOMIC DNA]</scope>
    <source>
        <strain evidence="7 8">WZY 27</strain>
    </source>
</reference>
<dbReference type="InterPro" id="IPR036271">
    <property type="entry name" value="Tet_transcr_reg_TetR-rel_C_sf"/>
</dbReference>
<dbReference type="PRINTS" id="PR00455">
    <property type="entry name" value="HTHTETR"/>
</dbReference>
<dbReference type="Proteomes" id="UP000253918">
    <property type="component" value="Unassembled WGS sequence"/>
</dbReference>
<keyword evidence="2" id="KW-0805">Transcription regulation</keyword>
<dbReference type="SUPFAM" id="SSF46689">
    <property type="entry name" value="Homeodomain-like"/>
    <property type="match status" value="1"/>
</dbReference>
<proteinExistence type="predicted"/>
<dbReference type="GO" id="GO:0000976">
    <property type="term" value="F:transcription cis-regulatory region binding"/>
    <property type="evidence" value="ECO:0007669"/>
    <property type="project" value="TreeGrafter"/>
</dbReference>
<dbReference type="InterPro" id="IPR009057">
    <property type="entry name" value="Homeodomain-like_sf"/>
</dbReference>
<feature type="DNA-binding region" description="H-T-H motif" evidence="5">
    <location>
        <begin position="44"/>
        <end position="63"/>
    </location>
</feature>
<dbReference type="OrthoDB" id="9808189at2"/>
<evidence type="ECO:0000256" key="5">
    <source>
        <dbReference type="PROSITE-ProRule" id="PRU00335"/>
    </source>
</evidence>
<evidence type="ECO:0000256" key="4">
    <source>
        <dbReference type="ARBA" id="ARBA00023163"/>
    </source>
</evidence>
<accession>A0A369VU66</accession>
<evidence type="ECO:0000256" key="1">
    <source>
        <dbReference type="ARBA" id="ARBA00022491"/>
    </source>
</evidence>
<evidence type="ECO:0000313" key="7">
    <source>
        <dbReference type="EMBL" id="RDE05924.1"/>
    </source>
</evidence>
<keyword evidence="8" id="KW-1185">Reference proteome</keyword>
<evidence type="ECO:0000259" key="6">
    <source>
        <dbReference type="PROSITE" id="PS50977"/>
    </source>
</evidence>
<dbReference type="Pfam" id="PF00440">
    <property type="entry name" value="TetR_N"/>
    <property type="match status" value="1"/>
</dbReference>
<dbReference type="EMBL" id="QQNB01000002">
    <property type="protein sequence ID" value="RDE05924.1"/>
    <property type="molecule type" value="Genomic_DNA"/>
</dbReference>
<keyword evidence="1" id="KW-0678">Repressor</keyword>
<sequence length="210" mass="23685">MATRTGKKEEMAEDAEPTRAYLRREHLLATARSLFVDQGFHQTGMAQIAAASGIKVGQIYRDFSNKEDIIAAICERDVTAWLEEDRLRAAMEAKDLAAVRDWMDRFVFSDDSAEECRLMSEIVAEAGRNQRIADLNRCIDVRIRESLSAALAAVTSDRECSEEQDALMNFILALGIGITMRRALDPGRKYDPMFRYVSKIIDERISALAE</sequence>
<comment type="caution">
    <text evidence="7">The sequence shown here is derived from an EMBL/GenBank/DDBJ whole genome shotgun (WGS) entry which is preliminary data.</text>
</comment>